<sequence>MRTGCPSSLRLKWSVMPQRHADILQGCRGTLEIIS</sequence>
<reference evidence="1" key="1">
    <citation type="journal article" date="2021" name="Proc. Natl. Acad. Sci. U.S.A.">
        <title>A Catalog of Tens of Thousands of Viruses from Human Metagenomes Reveals Hidden Associations with Chronic Diseases.</title>
        <authorList>
            <person name="Tisza M.J."/>
            <person name="Buck C.B."/>
        </authorList>
    </citation>
    <scope>NUCLEOTIDE SEQUENCE</scope>
    <source>
        <strain evidence="1">CtRwc1</strain>
    </source>
</reference>
<evidence type="ECO:0000313" key="1">
    <source>
        <dbReference type="EMBL" id="DAG68977.1"/>
    </source>
</evidence>
<organism evidence="1">
    <name type="scientific">Bromoviridae sp</name>
    <dbReference type="NCBI Taxonomy" id="2808998"/>
    <lineage>
        <taxon>Viruses</taxon>
        <taxon>Riboviria</taxon>
        <taxon>Orthornavirae</taxon>
        <taxon>Kitrinoviricota</taxon>
        <taxon>Alsuviricetes</taxon>
        <taxon>Martellivirales</taxon>
        <taxon>Bromoviridae</taxon>
    </lineage>
</organism>
<proteinExistence type="predicted"/>
<accession>A0A8S5VIM8</accession>
<dbReference type="EMBL" id="BK018543">
    <property type="protein sequence ID" value="DAG68977.1"/>
    <property type="molecule type" value="Genomic_RNA"/>
</dbReference>
<protein>
    <submittedName>
        <fullName evidence="1">Uncharacterized protein</fullName>
    </submittedName>
</protein>
<name>A0A8S5VIM8_9BROM</name>